<evidence type="ECO:0000313" key="6">
    <source>
        <dbReference type="EMBL" id="MEB3033466.1"/>
    </source>
</evidence>
<gene>
    <name evidence="6" type="ORF">KV113_18080</name>
</gene>
<dbReference type="Proteomes" id="UP001298593">
    <property type="component" value="Unassembled WGS sequence"/>
</dbReference>
<dbReference type="Pfam" id="PF14011">
    <property type="entry name" value="ESX-1_EspG"/>
    <property type="match status" value="1"/>
</dbReference>
<evidence type="ECO:0000256" key="1">
    <source>
        <dbReference type="ARBA" id="ARBA00004496"/>
    </source>
</evidence>
<dbReference type="EMBL" id="JAYJJU010000020">
    <property type="protein sequence ID" value="MEB3033466.1"/>
    <property type="molecule type" value="Genomic_DNA"/>
</dbReference>
<protein>
    <submittedName>
        <fullName evidence="6">ESX secretion-associated protein EspG</fullName>
    </submittedName>
</protein>
<comment type="similarity">
    <text evidence="2">Belongs to the EspG family.</text>
</comment>
<evidence type="ECO:0000256" key="2">
    <source>
        <dbReference type="ARBA" id="ARBA00006411"/>
    </source>
</evidence>
<accession>A0ABU5XZP2</accession>
<comment type="caution">
    <text evidence="6">The sequence shown here is derived from an EMBL/GenBank/DDBJ whole genome shotgun (WGS) entry which is preliminary data.</text>
</comment>
<proteinExistence type="inferred from homology"/>
<keyword evidence="3" id="KW-0963">Cytoplasm</keyword>
<reference evidence="6 7" key="1">
    <citation type="submission" date="2023-12" db="EMBL/GenBank/DDBJ databases">
        <title>Description of new species of Mycobacterium terrae complex isolated from sewage at the Sao Paulo Zoological Park Foundation in Brazil.</title>
        <authorList>
            <person name="Romagnoli C.L."/>
            <person name="Conceicao E.C."/>
            <person name="Machado E."/>
            <person name="Barreto L.B.P.F."/>
            <person name="Sharma A."/>
            <person name="Silva N.M."/>
            <person name="Marques L.E."/>
            <person name="Juliana M.A."/>
            <person name="Lourenco M.C.S."/>
            <person name="Digiampietri L.A."/>
            <person name="Suffys P.N."/>
            <person name="Viana-Niero C."/>
        </authorList>
    </citation>
    <scope>NUCLEOTIDE SEQUENCE [LARGE SCALE GENOMIC DNA]</scope>
    <source>
        <strain evidence="6 7">MYC340</strain>
    </source>
</reference>
<sequence>MRGALTRQEGDQVDNGNGAGRDRFDQRHFIELYRRGLLERLPVELGPMPVFDQGPHLWDDLIRWGVVDGRSGQLVPDAKELFAGVTRYDWAVWGLLLLYNERRAVTADLPDEFLQYGVQYAVRDIPRVPFLVGVRGHTVTTVVLADGEMNIYSDPTCSQRDPELNLQVAKIVMSVLDPGGRWQPYPMPRVSIPAPKQDSVGRRNADAKDRKRETAATVATLQAAGATPSAAAALGDLLSQDNVALAQITASRRGSTGLETAKSNAAGVMFFGGTKTGAVVSYPARGFDGRQWVKYEPATPENVSSAIDAIRIGIDAADPSDLVTR</sequence>
<dbReference type="InterPro" id="IPR025734">
    <property type="entry name" value="EspG"/>
</dbReference>
<keyword evidence="7" id="KW-1185">Reference proteome</keyword>
<organism evidence="6 7">
    <name type="scientific">[Mycobacterium] nativiensis</name>
    <dbReference type="NCBI Taxonomy" id="2855503"/>
    <lineage>
        <taxon>Bacteria</taxon>
        <taxon>Bacillati</taxon>
        <taxon>Actinomycetota</taxon>
        <taxon>Actinomycetes</taxon>
        <taxon>Mycobacteriales</taxon>
        <taxon>Mycobacteriaceae</taxon>
        <taxon>Mycolicibacter</taxon>
    </lineage>
</organism>
<evidence type="ECO:0000256" key="4">
    <source>
        <dbReference type="ARBA" id="ARBA00023186"/>
    </source>
</evidence>
<evidence type="ECO:0000256" key="5">
    <source>
        <dbReference type="SAM" id="MobiDB-lite"/>
    </source>
</evidence>
<feature type="region of interest" description="Disordered" evidence="5">
    <location>
        <begin position="1"/>
        <end position="20"/>
    </location>
</feature>
<feature type="region of interest" description="Disordered" evidence="5">
    <location>
        <begin position="189"/>
        <end position="211"/>
    </location>
</feature>
<evidence type="ECO:0000313" key="7">
    <source>
        <dbReference type="Proteomes" id="UP001298593"/>
    </source>
</evidence>
<feature type="compositionally biased region" description="Basic and acidic residues" evidence="5">
    <location>
        <begin position="199"/>
        <end position="211"/>
    </location>
</feature>
<comment type="subcellular location">
    <subcellularLocation>
        <location evidence="1">Cytoplasm</location>
    </subcellularLocation>
</comment>
<dbReference type="RefSeq" id="WP_329780220.1">
    <property type="nucleotide sequence ID" value="NZ_JAYJJU010000020.1"/>
</dbReference>
<keyword evidence="4" id="KW-0143">Chaperone</keyword>
<name>A0ABU5XZP2_9MYCO</name>
<evidence type="ECO:0000256" key="3">
    <source>
        <dbReference type="ARBA" id="ARBA00022490"/>
    </source>
</evidence>